<reference evidence="2 3" key="1">
    <citation type="journal article" date="2005" name="DNA Res.">
        <title>Complete genome sequence of the facultative anaerobic magnetotactic bacterium Magnetospirillum sp. strain AMB-1.</title>
        <authorList>
            <person name="Matsunaga T."/>
            <person name="Okamura Y."/>
            <person name="Fukuda Y."/>
            <person name="Wahyudi A.T."/>
            <person name="Murase Y."/>
            <person name="Takeyama H."/>
        </authorList>
    </citation>
    <scope>NUCLEOTIDE SEQUENCE [LARGE SCALE GENOMIC DNA]</scope>
    <source>
        <strain evidence="3">ATCC 700264 / AMB-1</strain>
    </source>
</reference>
<sequence length="97" mass="10069">MTRTCPECGHGDIRLEPEKRPQIDMAPSLGESLAGTPIPLPGVDLVLTGIGLAVEAAGSLCEALGTAVKPAETPAMVAYCPQCGWWEAATTETPPRP</sequence>
<protein>
    <submittedName>
        <fullName evidence="2">Uncharacterized protein</fullName>
    </submittedName>
</protein>
<evidence type="ECO:0000256" key="1">
    <source>
        <dbReference type="SAM" id="MobiDB-lite"/>
    </source>
</evidence>
<gene>
    <name evidence="2" type="ordered locus">amb3922</name>
</gene>
<dbReference type="Proteomes" id="UP000007058">
    <property type="component" value="Chromosome"/>
</dbReference>
<dbReference type="STRING" id="342108.amb3922"/>
<proteinExistence type="predicted"/>
<name>Q2W099_PARM1</name>
<feature type="compositionally biased region" description="Basic and acidic residues" evidence="1">
    <location>
        <begin position="9"/>
        <end position="21"/>
    </location>
</feature>
<keyword evidence="3" id="KW-1185">Reference proteome</keyword>
<evidence type="ECO:0000313" key="3">
    <source>
        <dbReference type="Proteomes" id="UP000007058"/>
    </source>
</evidence>
<evidence type="ECO:0000313" key="2">
    <source>
        <dbReference type="EMBL" id="BAE52726.1"/>
    </source>
</evidence>
<accession>Q2W099</accession>
<feature type="region of interest" description="Disordered" evidence="1">
    <location>
        <begin position="1"/>
        <end position="21"/>
    </location>
</feature>
<dbReference type="KEGG" id="mag:amb3922"/>
<dbReference type="RefSeq" id="WP_011386276.1">
    <property type="nucleotide sequence ID" value="NC_007626.1"/>
</dbReference>
<dbReference type="AlphaFoldDB" id="Q2W099"/>
<dbReference type="HOGENOM" id="CLU_2343375_0_0_5"/>
<dbReference type="EMBL" id="AP007255">
    <property type="protein sequence ID" value="BAE52726.1"/>
    <property type="molecule type" value="Genomic_DNA"/>
</dbReference>
<organism evidence="2 3">
    <name type="scientific">Paramagnetospirillum magneticum (strain ATCC 700264 / AMB-1)</name>
    <name type="common">Magnetospirillum magneticum</name>
    <dbReference type="NCBI Taxonomy" id="342108"/>
    <lineage>
        <taxon>Bacteria</taxon>
        <taxon>Pseudomonadati</taxon>
        <taxon>Pseudomonadota</taxon>
        <taxon>Alphaproteobacteria</taxon>
        <taxon>Rhodospirillales</taxon>
        <taxon>Magnetospirillaceae</taxon>
        <taxon>Paramagnetospirillum</taxon>
    </lineage>
</organism>